<protein>
    <submittedName>
        <fullName evidence="1">Uncharacterized protein</fullName>
    </submittedName>
</protein>
<proteinExistence type="predicted"/>
<reference evidence="1" key="2">
    <citation type="journal article" date="2015" name="Data Brief">
        <title>Shoot transcriptome of the giant reed, Arundo donax.</title>
        <authorList>
            <person name="Barrero R.A."/>
            <person name="Guerrero F.D."/>
            <person name="Moolhuijzen P."/>
            <person name="Goolsby J.A."/>
            <person name="Tidwell J."/>
            <person name="Bellgard S.E."/>
            <person name="Bellgard M.I."/>
        </authorList>
    </citation>
    <scope>NUCLEOTIDE SEQUENCE</scope>
    <source>
        <tissue evidence="1">Shoot tissue taken approximately 20 cm above the soil surface</tissue>
    </source>
</reference>
<evidence type="ECO:0000313" key="1">
    <source>
        <dbReference type="EMBL" id="JAD54000.1"/>
    </source>
</evidence>
<organism evidence="1">
    <name type="scientific">Arundo donax</name>
    <name type="common">Giant reed</name>
    <name type="synonym">Donax arundinaceus</name>
    <dbReference type="NCBI Taxonomy" id="35708"/>
    <lineage>
        <taxon>Eukaryota</taxon>
        <taxon>Viridiplantae</taxon>
        <taxon>Streptophyta</taxon>
        <taxon>Embryophyta</taxon>
        <taxon>Tracheophyta</taxon>
        <taxon>Spermatophyta</taxon>
        <taxon>Magnoliopsida</taxon>
        <taxon>Liliopsida</taxon>
        <taxon>Poales</taxon>
        <taxon>Poaceae</taxon>
        <taxon>PACMAD clade</taxon>
        <taxon>Arundinoideae</taxon>
        <taxon>Arundineae</taxon>
        <taxon>Arundo</taxon>
    </lineage>
</organism>
<name>A0A0A9AYK0_ARUDO</name>
<reference evidence="1" key="1">
    <citation type="submission" date="2014-09" db="EMBL/GenBank/DDBJ databases">
        <authorList>
            <person name="Magalhaes I.L.F."/>
            <person name="Oliveira U."/>
            <person name="Santos F.R."/>
            <person name="Vidigal T.H.D.A."/>
            <person name="Brescovit A.D."/>
            <person name="Santos A.J."/>
        </authorList>
    </citation>
    <scope>NUCLEOTIDE SEQUENCE</scope>
    <source>
        <tissue evidence="1">Shoot tissue taken approximately 20 cm above the soil surface</tissue>
    </source>
</reference>
<dbReference type="AlphaFoldDB" id="A0A0A9AYK0"/>
<dbReference type="EMBL" id="GBRH01243895">
    <property type="protein sequence ID" value="JAD54000.1"/>
    <property type="molecule type" value="Transcribed_RNA"/>
</dbReference>
<accession>A0A0A9AYK0</accession>
<sequence>MMGSPAWYITVLSCGDRGTSCCQ</sequence>